<reference evidence="2 3" key="1">
    <citation type="submission" date="2020-08" db="EMBL/GenBank/DDBJ databases">
        <title>Genomic Encyclopedia of Type Strains, Phase IV (KMG-IV): sequencing the most valuable type-strain genomes for metagenomic binning, comparative biology and taxonomic classification.</title>
        <authorList>
            <person name="Goeker M."/>
        </authorList>
    </citation>
    <scope>NUCLEOTIDE SEQUENCE [LARGE SCALE GENOMIC DNA]</scope>
    <source>
        <strain evidence="2 3">DSM 27057</strain>
    </source>
</reference>
<organism evidence="2 3">
    <name type="scientific">Novosphingobium sediminicola</name>
    <dbReference type="NCBI Taxonomy" id="563162"/>
    <lineage>
        <taxon>Bacteria</taxon>
        <taxon>Pseudomonadati</taxon>
        <taxon>Pseudomonadota</taxon>
        <taxon>Alphaproteobacteria</taxon>
        <taxon>Sphingomonadales</taxon>
        <taxon>Sphingomonadaceae</taxon>
        <taxon>Novosphingobium</taxon>
    </lineage>
</organism>
<feature type="chain" id="PRO_5030820458" evidence="1">
    <location>
        <begin position="24"/>
        <end position="91"/>
    </location>
</feature>
<sequence>MKRMIMSLVALLSVSAFSSECLAATTVQRAYGKGNTQDEACRNATNKAIALAGGGIVNQKDCFDYQKIDGYTWQCLAVVKVTRQEFNTGEE</sequence>
<name>A0A7W6CTW9_9SPHN</name>
<accession>A0A7W6CTW9</accession>
<dbReference type="RefSeq" id="WP_183629374.1">
    <property type="nucleotide sequence ID" value="NZ_JACIDX010000036.1"/>
</dbReference>
<proteinExistence type="predicted"/>
<keyword evidence="1" id="KW-0732">Signal</keyword>
<keyword evidence="3" id="KW-1185">Reference proteome</keyword>
<gene>
    <name evidence="2" type="ORF">GGR38_004762</name>
</gene>
<evidence type="ECO:0000256" key="1">
    <source>
        <dbReference type="SAM" id="SignalP"/>
    </source>
</evidence>
<dbReference type="AlphaFoldDB" id="A0A7W6CTW9"/>
<comment type="caution">
    <text evidence="2">The sequence shown here is derived from an EMBL/GenBank/DDBJ whole genome shotgun (WGS) entry which is preliminary data.</text>
</comment>
<evidence type="ECO:0000313" key="3">
    <source>
        <dbReference type="Proteomes" id="UP000548867"/>
    </source>
</evidence>
<protein>
    <submittedName>
        <fullName evidence="2">Uncharacterized protein</fullName>
    </submittedName>
</protein>
<evidence type="ECO:0000313" key="2">
    <source>
        <dbReference type="EMBL" id="MBB3957787.1"/>
    </source>
</evidence>
<dbReference type="EMBL" id="JACIDX010000036">
    <property type="protein sequence ID" value="MBB3957787.1"/>
    <property type="molecule type" value="Genomic_DNA"/>
</dbReference>
<feature type="signal peptide" evidence="1">
    <location>
        <begin position="1"/>
        <end position="23"/>
    </location>
</feature>
<dbReference type="Proteomes" id="UP000548867">
    <property type="component" value="Unassembled WGS sequence"/>
</dbReference>